<dbReference type="InterPro" id="IPR003343">
    <property type="entry name" value="Big_2"/>
</dbReference>
<dbReference type="SUPFAM" id="SSF63446">
    <property type="entry name" value="Type I dockerin domain"/>
    <property type="match status" value="1"/>
</dbReference>
<feature type="compositionally biased region" description="Acidic residues" evidence="10">
    <location>
        <begin position="54"/>
        <end position="93"/>
    </location>
</feature>
<dbReference type="GO" id="GO:0000272">
    <property type="term" value="P:polysaccharide catabolic process"/>
    <property type="evidence" value="ECO:0007669"/>
    <property type="project" value="InterPro"/>
</dbReference>
<feature type="compositionally biased region" description="Acidic residues" evidence="10">
    <location>
        <begin position="1378"/>
        <end position="1387"/>
    </location>
</feature>
<keyword evidence="5 8" id="KW-0378">Hydrolase</keyword>
<keyword evidence="4 11" id="KW-0732">Signal</keyword>
<evidence type="ECO:0000256" key="10">
    <source>
        <dbReference type="SAM" id="MobiDB-lite"/>
    </source>
</evidence>
<feature type="compositionally biased region" description="Basic and acidic residues" evidence="10">
    <location>
        <begin position="1351"/>
        <end position="1377"/>
    </location>
</feature>
<reference evidence="15 16" key="1">
    <citation type="submission" date="2016-11" db="EMBL/GenBank/DDBJ databases">
        <authorList>
            <person name="Jaros S."/>
            <person name="Januszkiewicz K."/>
            <person name="Wedrychowicz H."/>
        </authorList>
    </citation>
    <scope>NUCLEOTIDE SEQUENCE [LARGE SCALE GENOMIC DNA]</scope>
    <source>
        <strain evidence="15 16">DSM 14809</strain>
    </source>
</reference>
<dbReference type="InterPro" id="IPR036439">
    <property type="entry name" value="Dockerin_dom_sf"/>
</dbReference>
<organism evidence="15 16">
    <name type="scientific">Pseudobutyrivibrio xylanivorans DSM 14809</name>
    <dbReference type="NCBI Taxonomy" id="1123012"/>
    <lineage>
        <taxon>Bacteria</taxon>
        <taxon>Bacillati</taxon>
        <taxon>Bacillota</taxon>
        <taxon>Clostridia</taxon>
        <taxon>Lachnospirales</taxon>
        <taxon>Lachnospiraceae</taxon>
        <taxon>Pseudobutyrivibrio</taxon>
    </lineage>
</organism>
<feature type="region of interest" description="Disordered" evidence="10">
    <location>
        <begin position="38"/>
        <end position="96"/>
    </location>
</feature>
<dbReference type="Proteomes" id="UP000184185">
    <property type="component" value="Unassembled WGS sequence"/>
</dbReference>
<dbReference type="RefSeq" id="WP_072912830.1">
    <property type="nucleotide sequence ID" value="NZ_FQYQ01000003.1"/>
</dbReference>
<dbReference type="PROSITE" id="PS00018">
    <property type="entry name" value="EF_HAND_1"/>
    <property type="match status" value="1"/>
</dbReference>
<sequence>MRRNWIPKKVLSVILAAAMTMSPALTALASPVDESAEVTVEAEVSDEAAATASEETDEAEDVEASEEETAEVEETSDAEEPLFEEVDPQEEGLVDPKEVITGEEVETPVEAQDPEEQTRVIIVMEGDSVLDKGFDTADLAENKAAMKAADKIEAQQEKAVEKIEREALDGEALDVNYNFSILANAISADVAFKDIEEIEKVDGVAKVYVAAQHDPQVEAEPNTITSGDMVGSYNTWTAGYTGAGTRIAVIDTGIDIDHPSFDGGAFDAHLKETAEAASKTVADYDLLDKEEIANVLPNLNAFKRDADVTAETLYNNEKVAFAFNYVDSNLDITHDNDDEGDHGTHVAGISLANTYVPSAASATGYDKQAAGVVGIAPDAQLIVMKVFGTNGGAYTDDYMAAIEDAILLKADAVNLSLGSSAAGESSDVEGYINDIFKKLEGTSTVVSISAGNSGRWSDSSMYGVNLSKDVNLDTVGSPGSYFNALTVASAVNSGLTSFYFATTDDKHVFFSDGSDSLAPHFYELDTTADQSGVEYPFVYFDGIGEASDYEGVDVKDKVVLVSRGSITFAQKHMNAAAAGAKACVIYNNQPGTISMTMQGSDATIPVCSITQADGQAVAATGKQVAEGVYEGTINVTSLPETVRDVADGYTMSDFSSVGVPGTLDLKPEITAPGGNIFSTRDDGTYGLMSGTSMAAPSIAGQSALVQQYIRENDLAELNGVSVRTLAQSLLMSTATPLYEGNDRENGLEYSPRAQGAGLANVQDAVSSPSYILVGDKEGNDGKVKAVLGDDPAKTGSYSFDFDIYNMDVDPQYYVLDSTVLTEELYDEEGTTYFSGTSHKLNPAVTLTADDTKLVYDLNDDGKVNAKDRKVLLQVVNANKTVAIVENNEEYFDFNKDGVVNTKDVYTFSKALKGNADVNLGLEVVEVKDSTKISVNINLSDDDRQYLAGFENGMYVDGYIYVNGTVNMSVPFLAFYGNWADSPMYEDFDFMQYWHDKEYAANAVTYSGVKRTNFLSIFPLGIANENYYVPNYFTEDAKYIPDRNAISSENGTYLGSQYYTLIRNASRLVLTIKDRATGEKYFENVTNENYAEFYYASRGQWMETLAAQELNWAGTDANGNPLPDGTQVDITLQAIPAYYDDVEDVTTLTSPGMYLTTPMTIDNTAPAVVDAVKGEDGKYDITLYDNRYAASVLVIGSDKETIIGKYAVNQETPDQDVTISIDAPEDVFYVDVIDYAMNESVYRFNNTGHADTKYVTELSVDKDEVELKVDEKAQVTATVGPKWLAEGYERLVWISDNSRIASVTQNGVITGKKAGETTITVYTVATDKKGKHLTAEVKVKVVEPEEDEEKPEDDKSKDTETSDDEKTADVKTDDVKAEDTEDKDDSEEPESKVSEEEKSEESDEDSEVVEDQLGGENDE</sequence>
<accession>A0A1M6CHW0</accession>
<dbReference type="InterPro" id="IPR018247">
    <property type="entry name" value="EF_Hand_1_Ca_BS"/>
</dbReference>
<name>A0A1M6CHW0_PSEXY</name>
<dbReference type="GO" id="GO:0004553">
    <property type="term" value="F:hydrolase activity, hydrolyzing O-glycosyl compounds"/>
    <property type="evidence" value="ECO:0007669"/>
    <property type="project" value="InterPro"/>
</dbReference>
<dbReference type="Pfam" id="PF02368">
    <property type="entry name" value="Big_2"/>
    <property type="match status" value="1"/>
</dbReference>
<dbReference type="Gene3D" id="2.60.40.1080">
    <property type="match status" value="1"/>
</dbReference>
<dbReference type="PROSITE" id="PS00136">
    <property type="entry name" value="SUBTILASE_ASP"/>
    <property type="match status" value="1"/>
</dbReference>
<evidence type="ECO:0000256" key="3">
    <source>
        <dbReference type="ARBA" id="ARBA00022670"/>
    </source>
</evidence>
<keyword evidence="16" id="KW-1185">Reference proteome</keyword>
<keyword evidence="2" id="KW-0964">Secreted</keyword>
<dbReference type="Pfam" id="PF00404">
    <property type="entry name" value="Dockerin_1"/>
    <property type="match status" value="1"/>
</dbReference>
<dbReference type="PROSITE" id="PS00138">
    <property type="entry name" value="SUBTILASE_SER"/>
    <property type="match status" value="1"/>
</dbReference>
<evidence type="ECO:0000256" key="4">
    <source>
        <dbReference type="ARBA" id="ARBA00022729"/>
    </source>
</evidence>
<feature type="signal peptide" evidence="11">
    <location>
        <begin position="1"/>
        <end position="29"/>
    </location>
</feature>
<feature type="domain" description="PA" evidence="13">
    <location>
        <begin position="534"/>
        <end position="616"/>
    </location>
</feature>
<dbReference type="InterPro" id="IPR000209">
    <property type="entry name" value="Peptidase_S8/S53_dom"/>
</dbReference>
<dbReference type="EMBL" id="FQYQ01000003">
    <property type="protein sequence ID" value="SHI60344.1"/>
    <property type="molecule type" value="Genomic_DNA"/>
</dbReference>
<dbReference type="STRING" id="185007.SAMN02910350_01780"/>
<keyword evidence="6 8" id="KW-0720">Serine protease</keyword>
<evidence type="ECO:0000256" key="2">
    <source>
        <dbReference type="ARBA" id="ARBA00022525"/>
    </source>
</evidence>
<feature type="domain" description="Peptidase S8/S53" evidence="12">
    <location>
        <begin position="242"/>
        <end position="757"/>
    </location>
</feature>
<feature type="chain" id="PRO_5012274301" evidence="11">
    <location>
        <begin position="30"/>
        <end position="1418"/>
    </location>
</feature>
<dbReference type="Pfam" id="PF02225">
    <property type="entry name" value="PA"/>
    <property type="match status" value="1"/>
</dbReference>
<keyword evidence="3 8" id="KW-0645">Protease</keyword>
<feature type="domain" description="BIG2" evidence="14">
    <location>
        <begin position="1254"/>
        <end position="1324"/>
    </location>
</feature>
<evidence type="ECO:0000259" key="13">
    <source>
        <dbReference type="Pfam" id="PF02225"/>
    </source>
</evidence>
<dbReference type="Gene3D" id="2.60.40.1710">
    <property type="entry name" value="Subtilisin-like superfamily"/>
    <property type="match status" value="1"/>
</dbReference>
<feature type="compositionally biased region" description="Low complexity" evidence="10">
    <location>
        <begin position="38"/>
        <end position="53"/>
    </location>
</feature>
<dbReference type="Gene3D" id="1.10.1330.10">
    <property type="entry name" value="Dockerin domain"/>
    <property type="match status" value="1"/>
</dbReference>
<feature type="region of interest" description="Disordered" evidence="10">
    <location>
        <begin position="1339"/>
        <end position="1418"/>
    </location>
</feature>
<dbReference type="InterPro" id="IPR008964">
    <property type="entry name" value="Invasin/intimin_cell_adhesion"/>
</dbReference>
<evidence type="ECO:0000259" key="12">
    <source>
        <dbReference type="Pfam" id="PF00082"/>
    </source>
</evidence>
<dbReference type="GO" id="GO:0004252">
    <property type="term" value="F:serine-type endopeptidase activity"/>
    <property type="evidence" value="ECO:0007669"/>
    <property type="project" value="UniProtKB-UniRule"/>
</dbReference>
<evidence type="ECO:0000259" key="14">
    <source>
        <dbReference type="Pfam" id="PF02368"/>
    </source>
</evidence>
<dbReference type="OrthoDB" id="9762689at2"/>
<evidence type="ECO:0000256" key="1">
    <source>
        <dbReference type="ARBA" id="ARBA00011073"/>
    </source>
</evidence>
<dbReference type="PRINTS" id="PR00723">
    <property type="entry name" value="SUBTILISIN"/>
</dbReference>
<dbReference type="SUPFAM" id="SSF49373">
    <property type="entry name" value="Invasin/intimin cell-adhesion fragments"/>
    <property type="match status" value="1"/>
</dbReference>
<dbReference type="InterPro" id="IPR051048">
    <property type="entry name" value="Peptidase_S8/S53_subtilisin"/>
</dbReference>
<dbReference type="Gene3D" id="3.40.50.200">
    <property type="entry name" value="Peptidase S8/S53 domain"/>
    <property type="match status" value="1"/>
</dbReference>
<dbReference type="GO" id="GO:0006508">
    <property type="term" value="P:proteolysis"/>
    <property type="evidence" value="ECO:0007669"/>
    <property type="project" value="UniProtKB-KW"/>
</dbReference>
<dbReference type="InterPro" id="IPR003137">
    <property type="entry name" value="PA_domain"/>
</dbReference>
<evidence type="ECO:0000256" key="11">
    <source>
        <dbReference type="SAM" id="SignalP"/>
    </source>
</evidence>
<evidence type="ECO:0000313" key="16">
    <source>
        <dbReference type="Proteomes" id="UP000184185"/>
    </source>
</evidence>
<feature type="active site" description="Charge relay system" evidence="7 8">
    <location>
        <position position="692"/>
    </location>
</feature>
<dbReference type="InterPro" id="IPR002105">
    <property type="entry name" value="Dockerin_1_rpt"/>
</dbReference>
<dbReference type="InterPro" id="IPR023827">
    <property type="entry name" value="Peptidase_S8_Asp-AS"/>
</dbReference>
<evidence type="ECO:0000313" key="15">
    <source>
        <dbReference type="EMBL" id="SHI60344.1"/>
    </source>
</evidence>
<dbReference type="PANTHER" id="PTHR43399">
    <property type="entry name" value="SUBTILISIN-RELATED"/>
    <property type="match status" value="1"/>
</dbReference>
<comment type="similarity">
    <text evidence="1 8 9">Belongs to the peptidase S8 family.</text>
</comment>
<dbReference type="SUPFAM" id="SSF52743">
    <property type="entry name" value="Subtilisin-like"/>
    <property type="match status" value="1"/>
</dbReference>
<dbReference type="InterPro" id="IPR036852">
    <property type="entry name" value="Peptidase_S8/S53_dom_sf"/>
</dbReference>
<feature type="active site" description="Charge relay system" evidence="7 8">
    <location>
        <position position="251"/>
    </location>
</feature>
<dbReference type="Pfam" id="PF00082">
    <property type="entry name" value="Peptidase_S8"/>
    <property type="match status" value="1"/>
</dbReference>
<evidence type="ECO:0000256" key="9">
    <source>
        <dbReference type="RuleBase" id="RU003355"/>
    </source>
</evidence>
<evidence type="ECO:0000256" key="8">
    <source>
        <dbReference type="PROSITE-ProRule" id="PRU01240"/>
    </source>
</evidence>
<protein>
    <submittedName>
        <fullName evidence="15">Lactocepin</fullName>
    </submittedName>
</protein>
<dbReference type="InterPro" id="IPR023828">
    <property type="entry name" value="Peptidase_S8_Ser-AS"/>
</dbReference>
<feature type="active site" description="Charge relay system" evidence="7 8">
    <location>
        <position position="342"/>
    </location>
</feature>
<dbReference type="InterPro" id="IPR046450">
    <property type="entry name" value="PA_dom_sf"/>
</dbReference>
<evidence type="ECO:0000256" key="5">
    <source>
        <dbReference type="ARBA" id="ARBA00022801"/>
    </source>
</evidence>
<dbReference type="SUPFAM" id="SSF52025">
    <property type="entry name" value="PA domain"/>
    <property type="match status" value="1"/>
</dbReference>
<dbReference type="Gene3D" id="3.50.30.30">
    <property type="match status" value="1"/>
</dbReference>
<feature type="compositionally biased region" description="Acidic residues" evidence="10">
    <location>
        <begin position="1396"/>
        <end position="1409"/>
    </location>
</feature>
<dbReference type="PANTHER" id="PTHR43399:SF4">
    <property type="entry name" value="CELL WALL-ASSOCIATED PROTEASE"/>
    <property type="match status" value="1"/>
</dbReference>
<evidence type="ECO:0000256" key="7">
    <source>
        <dbReference type="PIRSR" id="PIRSR615500-1"/>
    </source>
</evidence>
<dbReference type="InterPro" id="IPR015500">
    <property type="entry name" value="Peptidase_S8_subtilisin-rel"/>
</dbReference>
<gene>
    <name evidence="15" type="ORF">SAMN02745725_00710</name>
</gene>
<proteinExistence type="inferred from homology"/>
<dbReference type="PROSITE" id="PS51892">
    <property type="entry name" value="SUBTILASE"/>
    <property type="match status" value="1"/>
</dbReference>
<evidence type="ECO:0000256" key="6">
    <source>
        <dbReference type="ARBA" id="ARBA00022825"/>
    </source>
</evidence>